<evidence type="ECO:0000313" key="2">
    <source>
        <dbReference type="Proteomes" id="UP000559010"/>
    </source>
</evidence>
<organism evidence="1 2">
    <name type="scientific">Marinigracilibium pacificum</name>
    <dbReference type="NCBI Taxonomy" id="2729599"/>
    <lineage>
        <taxon>Bacteria</taxon>
        <taxon>Pseudomonadati</taxon>
        <taxon>Bacteroidota</taxon>
        <taxon>Cytophagia</taxon>
        <taxon>Cytophagales</taxon>
        <taxon>Flammeovirgaceae</taxon>
        <taxon>Marinigracilibium</taxon>
    </lineage>
</organism>
<dbReference type="InterPro" id="IPR029024">
    <property type="entry name" value="TerB-like"/>
</dbReference>
<evidence type="ECO:0000313" key="1">
    <source>
        <dbReference type="EMBL" id="NMM48187.1"/>
    </source>
</evidence>
<dbReference type="AlphaFoldDB" id="A0A848IV27"/>
<reference evidence="1 2" key="1">
    <citation type="submission" date="2020-04" db="EMBL/GenBank/DDBJ databases">
        <title>Flammeovirgaceae bacterium KN852 isolated from deep sea.</title>
        <authorList>
            <person name="Zhang D.-C."/>
        </authorList>
    </citation>
    <scope>NUCLEOTIDE SEQUENCE [LARGE SCALE GENOMIC DNA]</scope>
    <source>
        <strain evidence="1 2">KN852</strain>
    </source>
</reference>
<name>A0A848IV27_9BACT</name>
<accession>A0A848IV27</accession>
<dbReference type="EMBL" id="JABBNU010000004">
    <property type="protein sequence ID" value="NMM48187.1"/>
    <property type="molecule type" value="Genomic_DNA"/>
</dbReference>
<comment type="caution">
    <text evidence="1">The sequence shown here is derived from an EMBL/GenBank/DDBJ whole genome shotgun (WGS) entry which is preliminary data.</text>
</comment>
<proteinExistence type="predicted"/>
<dbReference type="SUPFAM" id="SSF158682">
    <property type="entry name" value="TerB-like"/>
    <property type="match status" value="1"/>
</dbReference>
<evidence type="ECO:0008006" key="3">
    <source>
        <dbReference type="Google" id="ProtNLM"/>
    </source>
</evidence>
<dbReference type="Gene3D" id="1.10.3680.10">
    <property type="entry name" value="TerB-like"/>
    <property type="match status" value="1"/>
</dbReference>
<gene>
    <name evidence="1" type="ORF">HH304_07225</name>
</gene>
<sequence length="131" mass="15305">MLFSRFFNKAEKKKEATRSYIKGLLSVASADSHLSYSELKFVYKTAREYDFPVEELKELIKDRKNQHFDYSEEFKFEHLKGIIAMASADGKISIKEVAYIKKLAVQMGYKSNIVEEIFEEFINKDSELVLI</sequence>
<dbReference type="Proteomes" id="UP000559010">
    <property type="component" value="Unassembled WGS sequence"/>
</dbReference>
<keyword evidence="2" id="KW-1185">Reference proteome</keyword>
<dbReference type="RefSeq" id="WP_169679609.1">
    <property type="nucleotide sequence ID" value="NZ_JABBNU010000004.1"/>
</dbReference>
<protein>
    <recommendedName>
        <fullName evidence="3">Co-chaperone DjlA N-terminal domain-containing protein</fullName>
    </recommendedName>
</protein>